<keyword evidence="6" id="KW-0808">Transferase</keyword>
<reference evidence="11 12" key="1">
    <citation type="submission" date="2016-10" db="EMBL/GenBank/DDBJ databases">
        <authorList>
            <person name="de Groot N.N."/>
        </authorList>
    </citation>
    <scope>NUCLEOTIDE SEQUENCE [LARGE SCALE GENOMIC DNA]</scope>
    <source>
        <strain evidence="11 12">CGMCC 4.6533</strain>
    </source>
</reference>
<dbReference type="PANTHER" id="PTHR44936">
    <property type="entry name" value="SENSOR PROTEIN CREC"/>
    <property type="match status" value="1"/>
</dbReference>
<dbReference type="PRINTS" id="PR00344">
    <property type="entry name" value="BCTRLSENSOR"/>
</dbReference>
<keyword evidence="12" id="KW-1185">Reference proteome</keyword>
<dbReference type="OrthoDB" id="9786919at2"/>
<evidence type="ECO:0000256" key="2">
    <source>
        <dbReference type="ARBA" id="ARBA00004651"/>
    </source>
</evidence>
<evidence type="ECO:0000256" key="1">
    <source>
        <dbReference type="ARBA" id="ARBA00000085"/>
    </source>
</evidence>
<evidence type="ECO:0000256" key="3">
    <source>
        <dbReference type="ARBA" id="ARBA00012438"/>
    </source>
</evidence>
<dbReference type="Pfam" id="PF02518">
    <property type="entry name" value="HATPase_c"/>
    <property type="match status" value="1"/>
</dbReference>
<dbReference type="InterPro" id="IPR050980">
    <property type="entry name" value="2C_sensor_his_kinase"/>
</dbReference>
<evidence type="ECO:0000256" key="9">
    <source>
        <dbReference type="ARBA" id="ARBA00023026"/>
    </source>
</evidence>
<evidence type="ECO:0000256" key="4">
    <source>
        <dbReference type="ARBA" id="ARBA00022475"/>
    </source>
</evidence>
<dbReference type="SMART" id="SM00388">
    <property type="entry name" value="HisKA"/>
    <property type="match status" value="1"/>
</dbReference>
<dbReference type="Gene3D" id="1.10.287.130">
    <property type="match status" value="1"/>
</dbReference>
<sequence length="257" mass="28531">MTTQMERYSTSVADRCAHCDVLSDCPMDRRACAVAAGQEALARQLQFVADASHELRSPVTGLRVELEEAVMHPEETDLHELLQRALKNVNRLEGIVADLLHLARPRAGASDRWEDLDLADLVRYEVLRRSDRIPVRLRLTSGVTVHAVPVQLVRALTGLLDNAQRHADRLVEVRVHRRDGRAELVVADDGEEAGQADRDWIFECFTRLDSARCRDKEGAGLGLAIAREIAQAHHGCMGVRRSAVGGACFVLRLPLLV</sequence>
<organism evidence="11 12">
    <name type="scientific">Nonomuraea jiangxiensis</name>
    <dbReference type="NCBI Taxonomy" id="633440"/>
    <lineage>
        <taxon>Bacteria</taxon>
        <taxon>Bacillati</taxon>
        <taxon>Actinomycetota</taxon>
        <taxon>Actinomycetes</taxon>
        <taxon>Streptosporangiales</taxon>
        <taxon>Streptosporangiaceae</taxon>
        <taxon>Nonomuraea</taxon>
    </lineage>
</organism>
<protein>
    <recommendedName>
        <fullName evidence="3">histidine kinase</fullName>
        <ecNumber evidence="3">2.7.13.3</ecNumber>
    </recommendedName>
</protein>
<evidence type="ECO:0000259" key="10">
    <source>
        <dbReference type="PROSITE" id="PS50109"/>
    </source>
</evidence>
<dbReference type="InterPro" id="IPR036097">
    <property type="entry name" value="HisK_dim/P_sf"/>
</dbReference>
<keyword evidence="4" id="KW-0472">Membrane</keyword>
<dbReference type="InterPro" id="IPR005467">
    <property type="entry name" value="His_kinase_dom"/>
</dbReference>
<dbReference type="SUPFAM" id="SSF47384">
    <property type="entry name" value="Homodimeric domain of signal transducing histidine kinase"/>
    <property type="match status" value="1"/>
</dbReference>
<dbReference type="EMBL" id="FNDJ01000035">
    <property type="protein sequence ID" value="SDM06551.1"/>
    <property type="molecule type" value="Genomic_DNA"/>
</dbReference>
<dbReference type="EC" id="2.7.13.3" evidence="3"/>
<name>A0A1G9Q721_9ACTN</name>
<gene>
    <name evidence="11" type="ORF">SAMN05421869_13566</name>
</gene>
<evidence type="ECO:0000256" key="8">
    <source>
        <dbReference type="ARBA" id="ARBA00023012"/>
    </source>
</evidence>
<comment type="subcellular location">
    <subcellularLocation>
        <location evidence="2">Cell membrane</location>
        <topology evidence="2">Multi-pass membrane protein</topology>
    </subcellularLocation>
</comment>
<evidence type="ECO:0000313" key="11">
    <source>
        <dbReference type="EMBL" id="SDM06551.1"/>
    </source>
</evidence>
<dbReference type="AlphaFoldDB" id="A0A1G9Q721"/>
<keyword evidence="4" id="KW-1003">Cell membrane</keyword>
<evidence type="ECO:0000256" key="6">
    <source>
        <dbReference type="ARBA" id="ARBA00022679"/>
    </source>
</evidence>
<keyword evidence="7 11" id="KW-0418">Kinase</keyword>
<dbReference type="InterPro" id="IPR003661">
    <property type="entry name" value="HisK_dim/P_dom"/>
</dbReference>
<keyword evidence="9" id="KW-0843">Virulence</keyword>
<dbReference type="Proteomes" id="UP000199202">
    <property type="component" value="Unassembled WGS sequence"/>
</dbReference>
<dbReference type="InterPro" id="IPR036890">
    <property type="entry name" value="HATPase_C_sf"/>
</dbReference>
<comment type="catalytic activity">
    <reaction evidence="1">
        <text>ATP + protein L-histidine = ADP + protein N-phospho-L-histidine.</text>
        <dbReference type="EC" id="2.7.13.3"/>
    </reaction>
</comment>
<dbReference type="PROSITE" id="PS50109">
    <property type="entry name" value="HIS_KIN"/>
    <property type="match status" value="1"/>
</dbReference>
<dbReference type="STRING" id="633440.SAMN05421869_13566"/>
<dbReference type="GO" id="GO:0005886">
    <property type="term" value="C:plasma membrane"/>
    <property type="evidence" value="ECO:0007669"/>
    <property type="project" value="UniProtKB-SubCell"/>
</dbReference>
<evidence type="ECO:0000313" key="12">
    <source>
        <dbReference type="Proteomes" id="UP000199202"/>
    </source>
</evidence>
<keyword evidence="8" id="KW-0902">Two-component regulatory system</keyword>
<dbReference type="Pfam" id="PF00512">
    <property type="entry name" value="HisKA"/>
    <property type="match status" value="1"/>
</dbReference>
<dbReference type="SMART" id="SM00387">
    <property type="entry name" value="HATPase_c"/>
    <property type="match status" value="1"/>
</dbReference>
<proteinExistence type="predicted"/>
<keyword evidence="5" id="KW-0597">Phosphoprotein</keyword>
<accession>A0A1G9Q721</accession>
<evidence type="ECO:0000256" key="5">
    <source>
        <dbReference type="ARBA" id="ARBA00022553"/>
    </source>
</evidence>
<dbReference type="InterPro" id="IPR004358">
    <property type="entry name" value="Sig_transdc_His_kin-like_C"/>
</dbReference>
<dbReference type="PANTHER" id="PTHR44936:SF9">
    <property type="entry name" value="SENSOR PROTEIN CREC"/>
    <property type="match status" value="1"/>
</dbReference>
<dbReference type="GO" id="GO:0000155">
    <property type="term" value="F:phosphorelay sensor kinase activity"/>
    <property type="evidence" value="ECO:0007669"/>
    <property type="project" value="InterPro"/>
</dbReference>
<dbReference type="RefSeq" id="WP_090946050.1">
    <property type="nucleotide sequence ID" value="NZ_FNDJ01000035.1"/>
</dbReference>
<dbReference type="Gene3D" id="3.30.565.10">
    <property type="entry name" value="Histidine kinase-like ATPase, C-terminal domain"/>
    <property type="match status" value="1"/>
</dbReference>
<dbReference type="SUPFAM" id="SSF55874">
    <property type="entry name" value="ATPase domain of HSP90 chaperone/DNA topoisomerase II/histidine kinase"/>
    <property type="match status" value="1"/>
</dbReference>
<dbReference type="CDD" id="cd00082">
    <property type="entry name" value="HisKA"/>
    <property type="match status" value="1"/>
</dbReference>
<dbReference type="InterPro" id="IPR003594">
    <property type="entry name" value="HATPase_dom"/>
</dbReference>
<feature type="domain" description="Histidine kinase" evidence="10">
    <location>
        <begin position="50"/>
        <end position="257"/>
    </location>
</feature>
<evidence type="ECO:0000256" key="7">
    <source>
        <dbReference type="ARBA" id="ARBA00022777"/>
    </source>
</evidence>